<feature type="repeat" description="PPR" evidence="2">
    <location>
        <begin position="101"/>
        <end position="135"/>
    </location>
</feature>
<feature type="repeat" description="PPR" evidence="2">
    <location>
        <begin position="202"/>
        <end position="236"/>
    </location>
</feature>
<dbReference type="InterPro" id="IPR046960">
    <property type="entry name" value="PPR_At4g14850-like_plant"/>
</dbReference>
<feature type="repeat" description="PPR" evidence="2">
    <location>
        <begin position="377"/>
        <end position="411"/>
    </location>
</feature>
<dbReference type="FunFam" id="1.25.40.10:FF:000393">
    <property type="entry name" value="Pentatricopeptide repeat-containing protein At1g20230"/>
    <property type="match status" value="2"/>
</dbReference>
<dbReference type="GO" id="GO:0009451">
    <property type="term" value="P:RNA modification"/>
    <property type="evidence" value="ECO:0007669"/>
    <property type="project" value="InterPro"/>
</dbReference>
<proteinExistence type="predicted"/>
<dbReference type="Gene3D" id="1.25.40.10">
    <property type="entry name" value="Tetratricopeptide repeat domain"/>
    <property type="match status" value="4"/>
</dbReference>
<dbReference type="Proteomes" id="UP001152484">
    <property type="component" value="Unassembled WGS sequence"/>
</dbReference>
<dbReference type="GO" id="GO:0003723">
    <property type="term" value="F:RNA binding"/>
    <property type="evidence" value="ECO:0007669"/>
    <property type="project" value="InterPro"/>
</dbReference>
<dbReference type="FunFam" id="1.25.40.10:FF:000378">
    <property type="entry name" value="Pentatricopeptide repeat-containing protein mitochondrial"/>
    <property type="match status" value="1"/>
</dbReference>
<comment type="caution">
    <text evidence="3">The sequence shown here is derived from an EMBL/GenBank/DDBJ whole genome shotgun (WGS) entry which is preliminary data.</text>
</comment>
<evidence type="ECO:0000313" key="4">
    <source>
        <dbReference type="Proteomes" id="UP001152484"/>
    </source>
</evidence>
<keyword evidence="4" id="KW-1185">Reference proteome</keyword>
<evidence type="ECO:0008006" key="5">
    <source>
        <dbReference type="Google" id="ProtNLM"/>
    </source>
</evidence>
<sequence>MLCLRHPRQIASASLSFNTRFVGQPLYSGSQSELISFFSNLLLQFTVCVEHIKQVHSTIIVTGSSSSAFLASRLISAYSDFGLIHKAREIYETSPVECFSNMLFWNSILRANHTSGDYIEAVNIYTKMRGFGVCPDSFGFPLVVRACALSDDHSLFKVVHCHTIQMGFQNHLHTANELLNMYGKMGRMDYAQALFDRMPERTHLSWNIIISGFSRNLDSDGALQMFLRMQSDGWKPNPVTWTSMLSGFAKCGHHEDACRLYTQMRMGGVKITAEALCVVISGCATMNAIDKGKLMQEHAIKGGFENHTIVINSLISFYGKHGDVNAAELLFSGLLSKSIVSWNSLISSYAESGLCDEAFSALSQLEKLGEHSMVRPNVVSWSVVIGAFSAKERHEEALELFRRMQFARVLANSITISSVLSVCADTSALCLGREIHGFIFKVLKYVNVMVGNGLINMYMKCGSLKDGNTVFERMEHTDLCSWNMLVSGYGMHGHCDKALETFDKMIKAGFVPDKVSMVAVLSACGHAGLVSEGRKIFNEMRKKFGIEPEVEHYACVVDLLGRAGLLQEAHDLVQNMPLEPNACVWGALLNSGRMHKNVHVAEKAAAQLLDHDSVMTGSLMLLCNLYAGCSRWGDSANVRLSVKTRGLMKIPGQSWVEVKKKVYMFSAGKSMQTGMEEIYSMLNVLSYQMDTEDYALQCS</sequence>
<feature type="repeat" description="PPR" evidence="2">
    <location>
        <begin position="478"/>
        <end position="512"/>
    </location>
</feature>
<feature type="repeat" description="PPR" evidence="2">
    <location>
        <begin position="513"/>
        <end position="548"/>
    </location>
</feature>
<feature type="repeat" description="PPR" evidence="2">
    <location>
        <begin position="171"/>
        <end position="201"/>
    </location>
</feature>
<dbReference type="PANTHER" id="PTHR47926">
    <property type="entry name" value="PENTATRICOPEPTIDE REPEAT-CONTAINING PROTEIN"/>
    <property type="match status" value="1"/>
</dbReference>
<gene>
    <name evidence="3" type="ORF">CEURO_LOCUS20479</name>
</gene>
<keyword evidence="1" id="KW-0677">Repeat</keyword>
<evidence type="ECO:0000256" key="2">
    <source>
        <dbReference type="PROSITE-ProRule" id="PRU00708"/>
    </source>
</evidence>
<organism evidence="3 4">
    <name type="scientific">Cuscuta europaea</name>
    <name type="common">European dodder</name>
    <dbReference type="NCBI Taxonomy" id="41803"/>
    <lineage>
        <taxon>Eukaryota</taxon>
        <taxon>Viridiplantae</taxon>
        <taxon>Streptophyta</taxon>
        <taxon>Embryophyta</taxon>
        <taxon>Tracheophyta</taxon>
        <taxon>Spermatophyta</taxon>
        <taxon>Magnoliopsida</taxon>
        <taxon>eudicotyledons</taxon>
        <taxon>Gunneridae</taxon>
        <taxon>Pentapetalae</taxon>
        <taxon>asterids</taxon>
        <taxon>lamiids</taxon>
        <taxon>Solanales</taxon>
        <taxon>Convolvulaceae</taxon>
        <taxon>Cuscuteae</taxon>
        <taxon>Cuscuta</taxon>
        <taxon>Cuscuta subgen. Cuscuta</taxon>
    </lineage>
</organism>
<dbReference type="Pfam" id="PF20431">
    <property type="entry name" value="E_motif"/>
    <property type="match status" value="1"/>
</dbReference>
<name>A0A9P1EMJ3_CUSEU</name>
<dbReference type="Pfam" id="PF13041">
    <property type="entry name" value="PPR_2"/>
    <property type="match status" value="3"/>
</dbReference>
<dbReference type="OrthoDB" id="881013at2759"/>
<dbReference type="AlphaFoldDB" id="A0A9P1EMJ3"/>
<feature type="repeat" description="PPR" evidence="2">
    <location>
        <begin position="237"/>
        <end position="271"/>
    </location>
</feature>
<accession>A0A9P1EMJ3</accession>
<dbReference type="PROSITE" id="PS51375">
    <property type="entry name" value="PPR"/>
    <property type="match status" value="8"/>
</dbReference>
<dbReference type="NCBIfam" id="TIGR00756">
    <property type="entry name" value="PPR"/>
    <property type="match status" value="5"/>
</dbReference>
<dbReference type="InterPro" id="IPR046848">
    <property type="entry name" value="E_motif"/>
</dbReference>
<dbReference type="InterPro" id="IPR002885">
    <property type="entry name" value="PPR_rpt"/>
</dbReference>
<evidence type="ECO:0000313" key="3">
    <source>
        <dbReference type="EMBL" id="CAH9114667.1"/>
    </source>
</evidence>
<evidence type="ECO:0000256" key="1">
    <source>
        <dbReference type="ARBA" id="ARBA00022737"/>
    </source>
</evidence>
<dbReference type="PANTHER" id="PTHR47926:SF389">
    <property type="entry name" value="PENTATRICOPEPTIDE PROTEIN-RELATED"/>
    <property type="match status" value="1"/>
</dbReference>
<feature type="repeat" description="PPR" evidence="2">
    <location>
        <begin position="338"/>
        <end position="372"/>
    </location>
</feature>
<dbReference type="InterPro" id="IPR011990">
    <property type="entry name" value="TPR-like_helical_dom_sf"/>
</dbReference>
<reference evidence="3" key="1">
    <citation type="submission" date="2022-07" db="EMBL/GenBank/DDBJ databases">
        <authorList>
            <person name="Macas J."/>
            <person name="Novak P."/>
            <person name="Neumann P."/>
        </authorList>
    </citation>
    <scope>NUCLEOTIDE SEQUENCE</scope>
</reference>
<protein>
    <recommendedName>
        <fullName evidence="5">Pentatricopeptide repeat-containing protein</fullName>
    </recommendedName>
</protein>
<dbReference type="EMBL" id="CAMAPE010000065">
    <property type="protein sequence ID" value="CAH9114667.1"/>
    <property type="molecule type" value="Genomic_DNA"/>
</dbReference>
<dbReference type="Pfam" id="PF01535">
    <property type="entry name" value="PPR"/>
    <property type="match status" value="5"/>
</dbReference>